<sequence length="88" mass="9762">MWSLDGLSGLGLLVLIILQSINKATLPNKKKRRGGIHQRTSAVFEQASAPDLVVGGKRDGDRPVAERFLEGRRVEDKMRPVEKVVERA</sequence>
<organism evidence="2 3">
    <name type="scientific">Smittium mucronatum</name>
    <dbReference type="NCBI Taxonomy" id="133383"/>
    <lineage>
        <taxon>Eukaryota</taxon>
        <taxon>Fungi</taxon>
        <taxon>Fungi incertae sedis</taxon>
        <taxon>Zoopagomycota</taxon>
        <taxon>Kickxellomycotina</taxon>
        <taxon>Harpellomycetes</taxon>
        <taxon>Harpellales</taxon>
        <taxon>Legeriomycetaceae</taxon>
        <taxon>Smittium</taxon>
    </lineage>
</organism>
<gene>
    <name evidence="2" type="ORF">AYI68_g7053</name>
</gene>
<keyword evidence="3" id="KW-1185">Reference proteome</keyword>
<accession>A0A1R0GPV7</accession>
<dbReference type="AlphaFoldDB" id="A0A1R0GPV7"/>
<feature type="chain" id="PRO_5012299932" evidence="1">
    <location>
        <begin position="25"/>
        <end position="88"/>
    </location>
</feature>
<evidence type="ECO:0000256" key="1">
    <source>
        <dbReference type="SAM" id="SignalP"/>
    </source>
</evidence>
<evidence type="ECO:0000313" key="3">
    <source>
        <dbReference type="Proteomes" id="UP000187455"/>
    </source>
</evidence>
<feature type="non-terminal residue" evidence="2">
    <location>
        <position position="88"/>
    </location>
</feature>
<dbReference type="Proteomes" id="UP000187455">
    <property type="component" value="Unassembled WGS sequence"/>
</dbReference>
<dbReference type="EMBL" id="LSSL01005360">
    <property type="protein sequence ID" value="OLY78888.1"/>
    <property type="molecule type" value="Genomic_DNA"/>
</dbReference>
<comment type="caution">
    <text evidence="2">The sequence shown here is derived from an EMBL/GenBank/DDBJ whole genome shotgun (WGS) entry which is preliminary data.</text>
</comment>
<evidence type="ECO:0000313" key="2">
    <source>
        <dbReference type="EMBL" id="OLY78888.1"/>
    </source>
</evidence>
<protein>
    <submittedName>
        <fullName evidence="2">Uncharacterized protein</fullName>
    </submittedName>
</protein>
<name>A0A1R0GPV7_9FUNG</name>
<keyword evidence="1" id="KW-0732">Signal</keyword>
<feature type="signal peptide" evidence="1">
    <location>
        <begin position="1"/>
        <end position="24"/>
    </location>
</feature>
<reference evidence="2 3" key="1">
    <citation type="journal article" date="2016" name="Mol. Biol. Evol.">
        <title>Genome-Wide Survey of Gut Fungi (Harpellales) Reveals the First Horizontally Transferred Ubiquitin Gene from a Mosquito Host.</title>
        <authorList>
            <person name="Wang Y."/>
            <person name="White M.M."/>
            <person name="Kvist S."/>
            <person name="Moncalvo J.M."/>
        </authorList>
    </citation>
    <scope>NUCLEOTIDE SEQUENCE [LARGE SCALE GENOMIC DNA]</scope>
    <source>
        <strain evidence="2 3">ALG-7-W6</strain>
    </source>
</reference>
<proteinExistence type="predicted"/>